<proteinExistence type="predicted"/>
<reference evidence="1 2" key="1">
    <citation type="submission" date="2024-05" db="EMBL/GenBank/DDBJ databases">
        <title>The mechanism of isolation and screening of efficient mineral weathering bacteria priestia aryabhattai c4-10 with weathered biotite.</title>
        <authorList>
            <person name="Yang S."/>
        </authorList>
    </citation>
    <scope>NUCLEOTIDE SEQUENCE [LARGE SCALE GENOMIC DNA]</scope>
    <source>
        <strain evidence="1 2">C4-10</strain>
    </source>
</reference>
<name>A0ABD5L100_PRIAR</name>
<evidence type="ECO:0000313" key="1">
    <source>
        <dbReference type="EMBL" id="MEN3156683.1"/>
    </source>
</evidence>
<dbReference type="AlphaFoldDB" id="A0ABD5L100"/>
<comment type="caution">
    <text evidence="1">The sequence shown here is derived from an EMBL/GenBank/DDBJ whole genome shotgun (WGS) entry which is preliminary data.</text>
</comment>
<accession>A0ABD5L100</accession>
<gene>
    <name evidence="1" type="ORF">ABDD91_28075</name>
</gene>
<dbReference type="EMBL" id="JBDIVD010000005">
    <property type="protein sequence ID" value="MEN3156683.1"/>
    <property type="molecule type" value="Genomic_DNA"/>
</dbReference>
<sequence length="234" mass="27213">MTLKNYLADQKKHFVEFIKDPNQQVVVAGTLAALERYYRGLNIELQEFCDEKSYYIKNSQGFYELFIKANYKSYRKRYIKFLKDVIGISQPALPSSLHVDHLFSKSSIPVSSKNPKSTKKPKRLLNHYYIRMILLEGTANMDWGRNYEKSPHPTQKQLMFLSYSLVLKALEFSAVKKSGPYRRGSQINVLVDQTLIKLQKDIKYTLPPVDKYTMGEFFKSEINGLVNGKFTNQI</sequence>
<dbReference type="Proteomes" id="UP001418804">
    <property type="component" value="Unassembled WGS sequence"/>
</dbReference>
<protein>
    <submittedName>
        <fullName evidence="1">Uncharacterized protein</fullName>
    </submittedName>
</protein>
<organism evidence="1 2">
    <name type="scientific">Priestia aryabhattai</name>
    <name type="common">Bacillus aryabhattai</name>
    <dbReference type="NCBI Taxonomy" id="412384"/>
    <lineage>
        <taxon>Bacteria</taxon>
        <taxon>Bacillati</taxon>
        <taxon>Bacillota</taxon>
        <taxon>Bacilli</taxon>
        <taxon>Bacillales</taxon>
        <taxon>Bacillaceae</taxon>
        <taxon>Priestia</taxon>
    </lineage>
</organism>
<reference evidence="1 2" key="2">
    <citation type="submission" date="2024-05" db="EMBL/GenBank/DDBJ databases">
        <authorList>
            <person name="Zheng X."/>
        </authorList>
    </citation>
    <scope>NUCLEOTIDE SEQUENCE [LARGE SCALE GENOMIC DNA]</scope>
    <source>
        <strain evidence="1 2">C4-10</strain>
    </source>
</reference>
<dbReference type="RefSeq" id="WP_345936488.1">
    <property type="nucleotide sequence ID" value="NZ_JBDIVD010000005.1"/>
</dbReference>
<evidence type="ECO:0000313" key="2">
    <source>
        <dbReference type="Proteomes" id="UP001418804"/>
    </source>
</evidence>